<dbReference type="KEGG" id="ara:Arad_3837"/>
<dbReference type="EMBL" id="CP000628">
    <property type="protein sequence ID" value="ACM27692.1"/>
    <property type="molecule type" value="Genomic_DNA"/>
</dbReference>
<organism evidence="1 2">
    <name type="scientific">Rhizobium rhizogenes (strain K84 / ATCC BAA-868)</name>
    <name type="common">Agrobacterium radiobacter</name>
    <dbReference type="NCBI Taxonomy" id="311403"/>
    <lineage>
        <taxon>Bacteria</taxon>
        <taxon>Pseudomonadati</taxon>
        <taxon>Pseudomonadota</taxon>
        <taxon>Alphaproteobacteria</taxon>
        <taxon>Hyphomicrobiales</taxon>
        <taxon>Rhizobiaceae</taxon>
        <taxon>Rhizobium/Agrobacterium group</taxon>
        <taxon>Rhizobium</taxon>
    </lineage>
</organism>
<name>B9JA77_RHIR8</name>
<reference evidence="1 2" key="1">
    <citation type="journal article" date="2009" name="J. Bacteriol.">
        <title>Genome sequences of three Agrobacterium biovars help elucidate the evolution of multichromosome genomes in bacteria.</title>
        <authorList>
            <person name="Slater S.C."/>
            <person name="Goldman B.S."/>
            <person name="Goodner B."/>
            <person name="Setubal J.C."/>
            <person name="Farrand S.K."/>
            <person name="Nester E.W."/>
            <person name="Burr T.J."/>
            <person name="Banta L."/>
            <person name="Dickerman A.W."/>
            <person name="Paulsen I."/>
            <person name="Otten L."/>
            <person name="Suen G."/>
            <person name="Welch R."/>
            <person name="Almeida N.F."/>
            <person name="Arnold F."/>
            <person name="Burton O.T."/>
            <person name="Du Z."/>
            <person name="Ewing A."/>
            <person name="Godsy E."/>
            <person name="Heisel S."/>
            <person name="Houmiel K.L."/>
            <person name="Jhaveri J."/>
            <person name="Lu J."/>
            <person name="Miller N.M."/>
            <person name="Norton S."/>
            <person name="Chen Q."/>
            <person name="Phoolcharoen W."/>
            <person name="Ohlin V."/>
            <person name="Ondrusek D."/>
            <person name="Pride N."/>
            <person name="Stricklin S.L."/>
            <person name="Sun J."/>
            <person name="Wheeler C."/>
            <person name="Wilson L."/>
            <person name="Zhu H."/>
            <person name="Wood D.W."/>
        </authorList>
    </citation>
    <scope>NUCLEOTIDE SEQUENCE [LARGE SCALE GENOMIC DNA]</scope>
    <source>
        <strain evidence="2">K84 / ATCC BAA-868</strain>
    </source>
</reference>
<protein>
    <submittedName>
        <fullName evidence="1">Uncharacterized protein</fullName>
    </submittedName>
</protein>
<dbReference type="HOGENOM" id="CLU_3211474_0_0_5"/>
<proteinExistence type="predicted"/>
<evidence type="ECO:0000313" key="2">
    <source>
        <dbReference type="Proteomes" id="UP000001600"/>
    </source>
</evidence>
<sequence length="44" mass="5022">MPSQEQNGKISSTRDGRLPMLQISSKKVSLQRIILFVDCLDQFL</sequence>
<evidence type="ECO:0000313" key="1">
    <source>
        <dbReference type="EMBL" id="ACM27692.1"/>
    </source>
</evidence>
<dbReference type="AlphaFoldDB" id="B9JA77"/>
<gene>
    <name evidence="1" type="ordered locus">Arad_3837</name>
</gene>
<dbReference type="Proteomes" id="UP000001600">
    <property type="component" value="Chromosome 1"/>
</dbReference>
<accession>B9JA77</accession>